<dbReference type="EMBL" id="CAJRAF010000001">
    <property type="protein sequence ID" value="CAG4988301.1"/>
    <property type="molecule type" value="Genomic_DNA"/>
</dbReference>
<evidence type="ECO:0000256" key="2">
    <source>
        <dbReference type="ARBA" id="ARBA00022448"/>
    </source>
</evidence>
<evidence type="ECO:0000256" key="4">
    <source>
        <dbReference type="ARBA" id="ARBA00022692"/>
    </source>
</evidence>
<dbReference type="GO" id="GO:0009279">
    <property type="term" value="C:cell outer membrane"/>
    <property type="evidence" value="ECO:0007669"/>
    <property type="project" value="UniProtKB-SubCell"/>
</dbReference>
<dbReference type="Gene3D" id="3.55.50.30">
    <property type="match status" value="1"/>
</dbReference>
<dbReference type="InterPro" id="IPR037066">
    <property type="entry name" value="Plug_dom_sf"/>
</dbReference>
<evidence type="ECO:0000313" key="11">
    <source>
        <dbReference type="Proteomes" id="UP000680038"/>
    </source>
</evidence>
<dbReference type="NCBIfam" id="TIGR04057">
    <property type="entry name" value="SusC_RagA_signa"/>
    <property type="match status" value="1"/>
</dbReference>
<evidence type="ECO:0000256" key="8">
    <source>
        <dbReference type="SAM" id="MobiDB-lite"/>
    </source>
</evidence>
<keyword evidence="10" id="KW-0675">Receptor</keyword>
<protein>
    <submittedName>
        <fullName evidence="10">TonB-dependent receptor P3</fullName>
    </submittedName>
</protein>
<dbReference type="Gene3D" id="2.60.40.1120">
    <property type="entry name" value="Carboxypeptidase-like, regulatory domain"/>
    <property type="match status" value="1"/>
</dbReference>
<dbReference type="Pfam" id="PF13715">
    <property type="entry name" value="CarbopepD_reg_2"/>
    <property type="match status" value="1"/>
</dbReference>
<dbReference type="InterPro" id="IPR008969">
    <property type="entry name" value="CarboxyPept-like_regulatory"/>
</dbReference>
<dbReference type="PROSITE" id="PS52016">
    <property type="entry name" value="TONB_DEPENDENT_REC_3"/>
    <property type="match status" value="1"/>
</dbReference>
<accession>A0A916NAJ7</accession>
<dbReference type="InterPro" id="IPR039426">
    <property type="entry name" value="TonB-dep_rcpt-like"/>
</dbReference>
<comment type="caution">
    <text evidence="10">The sequence shown here is derived from an EMBL/GenBank/DDBJ whole genome shotgun (WGS) entry which is preliminary data.</text>
</comment>
<comment type="similarity">
    <text evidence="7">Belongs to the TonB-dependent receptor family.</text>
</comment>
<gene>
    <name evidence="10" type="ORF">DYBT9275_00048</name>
</gene>
<dbReference type="AlphaFoldDB" id="A0A916NAJ7"/>
<evidence type="ECO:0000259" key="9">
    <source>
        <dbReference type="Pfam" id="PF07715"/>
    </source>
</evidence>
<name>A0A916NAJ7_9BACT</name>
<dbReference type="Proteomes" id="UP000680038">
    <property type="component" value="Unassembled WGS sequence"/>
</dbReference>
<dbReference type="Pfam" id="PF07715">
    <property type="entry name" value="Plug"/>
    <property type="match status" value="1"/>
</dbReference>
<keyword evidence="5 7" id="KW-0472">Membrane</keyword>
<dbReference type="SUPFAM" id="SSF49464">
    <property type="entry name" value="Carboxypeptidase regulatory domain-like"/>
    <property type="match status" value="1"/>
</dbReference>
<feature type="region of interest" description="Disordered" evidence="8">
    <location>
        <begin position="121"/>
        <end position="152"/>
    </location>
</feature>
<keyword evidence="2 7" id="KW-0813">Transport</keyword>
<dbReference type="SUPFAM" id="SSF56935">
    <property type="entry name" value="Porins"/>
    <property type="match status" value="1"/>
</dbReference>
<keyword evidence="11" id="KW-1185">Reference proteome</keyword>
<dbReference type="Gene3D" id="2.170.130.10">
    <property type="entry name" value="TonB-dependent receptor, plug domain"/>
    <property type="match status" value="1"/>
</dbReference>
<comment type="subcellular location">
    <subcellularLocation>
        <location evidence="1 7">Cell outer membrane</location>
        <topology evidence="1 7">Multi-pass membrane protein</topology>
    </subcellularLocation>
</comment>
<evidence type="ECO:0000256" key="5">
    <source>
        <dbReference type="ARBA" id="ARBA00023136"/>
    </source>
</evidence>
<reference evidence="10" key="1">
    <citation type="submission" date="2021-04" db="EMBL/GenBank/DDBJ databases">
        <authorList>
            <person name="Rodrigo-Torres L."/>
            <person name="Arahal R. D."/>
            <person name="Lucena T."/>
        </authorList>
    </citation>
    <scope>NUCLEOTIDE SEQUENCE</scope>
    <source>
        <strain evidence="10">CECT 9275</strain>
    </source>
</reference>
<keyword evidence="3 7" id="KW-1134">Transmembrane beta strand</keyword>
<evidence type="ECO:0000256" key="1">
    <source>
        <dbReference type="ARBA" id="ARBA00004571"/>
    </source>
</evidence>
<proteinExistence type="inferred from homology"/>
<sequence length="1111" mass="124065">MKRQLIINPFLFHLMKISLLQAFLAVIFTGASLARNVSAQELLNRKVSLRVETQEIRKVLNKIEKQADIRFAYRPRVLPSDHKISLTATNVSLSEILEMITKPLRLKYEVVGQQIILSPEPSSALPTGTPGRRTVEGISSEQTVSGKVSDEKGEGLPGVSIVVKGTQQGTITDAQGQYSLSFQEKNPVLIFSFVGYVPQEVSVGNLANIDIILKTDTKALEEVVVVGYGTQSRRNVTGSVSKVDMKQTQNLPNTNVTQSLRGRVAGVQFTDNGRPGQNGTILIRGPRSLNGGNNPLIVVDGIFFNGSLADLNPNDIESMEVLKDASSAAIYGSRAANGVILITSKKGTTEKPTIRINAFSGLSDWSYKPKLLSPERYLQKTLDNRQQSGLTADPSKIRDYLTTSELVNYDAGITTDPYDAISQQGRINSYDLSLSGKTNSTNYFLSASIADEKGLIYNDNMRRLAVRANVENKVTKWLSIGLNSTYIKRDLSGKEADLGAAYAATPYGTWYYPDGEPTWYVIAEDQIPYNAMRDAIFTTNEEVYNNLFANFYALIDLPMLKGLSYRFNYSPNYRWQHNYNFVRQDKHEPAINNTSASKFNREDFDWVMENIVTYSRQFGANHALDITLLYGRNHSGFESTTASSSRLSSDALSWNNLGLGEILTNSSTAQAADGVSSMFRLNYRFMDKYLFTGTVRRDGSSVFAANNKYATFPSVALAWIASEEKFLKNVSFLDNLKLRLSYGAVGNQAINPYQSLSLSATNRYVYGDGGLSSLGVYPANMANSNLKWETTYTGNAAIDFDLFKGRLGGTFEFYNMNTRNLLVQRSLPDMTGYNFVLTNLGATNNKGVEITLNSVNLRKGKFEWSSNIVFSRNKNKIVHLYHSDTNGDGREDDDLGNRWFIGQSQNVAFDYVFDGIYQEGDELPTGYKPGFVRLKDLNGDKKIDASDRRVIGQTLQPKYRWGVTNTFRYGDLSMSVFVNAMQGWISNLSTVDYSVTGGNYPHRPLNMIDAGWWNVENKSNTRPSMVYTNPYGHGYYYSRNFIRIQDVSLTYDMPKNLINKAKLTNLRLTLSAKNLYNFTKWIGPDPESGYTDRGSFYPTARSVTMGINLGF</sequence>
<dbReference type="Gene3D" id="2.40.170.20">
    <property type="entry name" value="TonB-dependent receptor, beta-barrel domain"/>
    <property type="match status" value="1"/>
</dbReference>
<dbReference type="NCBIfam" id="TIGR04056">
    <property type="entry name" value="OMP_RagA_SusC"/>
    <property type="match status" value="1"/>
</dbReference>
<dbReference type="InterPro" id="IPR012910">
    <property type="entry name" value="Plug_dom"/>
</dbReference>
<dbReference type="InterPro" id="IPR023996">
    <property type="entry name" value="TonB-dep_OMP_SusC/RagA"/>
</dbReference>
<evidence type="ECO:0000313" key="10">
    <source>
        <dbReference type="EMBL" id="CAG4988301.1"/>
    </source>
</evidence>
<evidence type="ECO:0000256" key="6">
    <source>
        <dbReference type="ARBA" id="ARBA00023237"/>
    </source>
</evidence>
<evidence type="ECO:0000256" key="7">
    <source>
        <dbReference type="PROSITE-ProRule" id="PRU01360"/>
    </source>
</evidence>
<feature type="compositionally biased region" description="Polar residues" evidence="8">
    <location>
        <begin position="137"/>
        <end position="146"/>
    </location>
</feature>
<dbReference type="InterPro" id="IPR036942">
    <property type="entry name" value="Beta-barrel_TonB_sf"/>
</dbReference>
<keyword evidence="6 7" id="KW-0998">Cell outer membrane</keyword>
<dbReference type="FunFam" id="2.170.130.10:FF:000008">
    <property type="entry name" value="SusC/RagA family TonB-linked outer membrane protein"/>
    <property type="match status" value="1"/>
</dbReference>
<dbReference type="InterPro" id="IPR023997">
    <property type="entry name" value="TonB-dep_OMP_SusC/RagA_CS"/>
</dbReference>
<keyword evidence="4 7" id="KW-0812">Transmembrane</keyword>
<evidence type="ECO:0000256" key="3">
    <source>
        <dbReference type="ARBA" id="ARBA00022452"/>
    </source>
</evidence>
<feature type="domain" description="TonB-dependent receptor plug" evidence="9">
    <location>
        <begin position="233"/>
        <end position="339"/>
    </location>
</feature>
<organism evidence="10 11">
    <name type="scientific">Dyadobacter helix</name>
    <dbReference type="NCBI Taxonomy" id="2822344"/>
    <lineage>
        <taxon>Bacteria</taxon>
        <taxon>Pseudomonadati</taxon>
        <taxon>Bacteroidota</taxon>
        <taxon>Cytophagia</taxon>
        <taxon>Cytophagales</taxon>
        <taxon>Spirosomataceae</taxon>
        <taxon>Dyadobacter</taxon>
    </lineage>
</organism>